<proteinExistence type="predicted"/>
<dbReference type="OrthoDB" id="69269at2759"/>
<organism evidence="3 4">
    <name type="scientific">Sclerotinia sclerotiorum (strain ATCC 18683 / 1980 / Ss-1)</name>
    <name type="common">White mold</name>
    <name type="synonym">Whetzelinia sclerotiorum</name>
    <dbReference type="NCBI Taxonomy" id="665079"/>
    <lineage>
        <taxon>Eukaryota</taxon>
        <taxon>Fungi</taxon>
        <taxon>Dikarya</taxon>
        <taxon>Ascomycota</taxon>
        <taxon>Pezizomycotina</taxon>
        <taxon>Leotiomycetes</taxon>
        <taxon>Helotiales</taxon>
        <taxon>Sclerotiniaceae</taxon>
        <taxon>Sclerotinia</taxon>
    </lineage>
</organism>
<feature type="compositionally biased region" description="Basic and acidic residues" evidence="1">
    <location>
        <begin position="351"/>
        <end position="395"/>
    </location>
</feature>
<dbReference type="InterPro" id="IPR058055">
    <property type="entry name" value="PA-PLA1"/>
</dbReference>
<feature type="compositionally biased region" description="Polar residues" evidence="1">
    <location>
        <begin position="137"/>
        <end position="164"/>
    </location>
</feature>
<feature type="domain" description="DDHD" evidence="2">
    <location>
        <begin position="1336"/>
        <end position="1540"/>
    </location>
</feature>
<dbReference type="PANTHER" id="PTHR23509:SF6">
    <property type="entry name" value="PHOSPHOLIPASE C1020.13C-RELATED"/>
    <property type="match status" value="1"/>
</dbReference>
<gene>
    <name evidence="3" type="ORF">sscle_15g103810</name>
</gene>
<dbReference type="PANTHER" id="PTHR23509">
    <property type="entry name" value="PA-PL1 PHOSPHOLIPASE FAMILY"/>
    <property type="match status" value="1"/>
</dbReference>
<feature type="compositionally biased region" description="Basic residues" evidence="1">
    <location>
        <begin position="88"/>
        <end position="98"/>
    </location>
</feature>
<feature type="compositionally biased region" description="Basic and acidic residues" evidence="1">
    <location>
        <begin position="534"/>
        <end position="548"/>
    </location>
</feature>
<feature type="region of interest" description="Disordered" evidence="1">
    <location>
        <begin position="846"/>
        <end position="887"/>
    </location>
</feature>
<dbReference type="PROSITE" id="PS51043">
    <property type="entry name" value="DDHD"/>
    <property type="match status" value="1"/>
</dbReference>
<dbReference type="KEGG" id="ssl:SS1G_09580"/>
<evidence type="ECO:0000313" key="4">
    <source>
        <dbReference type="Proteomes" id="UP000177798"/>
    </source>
</evidence>
<feature type="compositionally biased region" description="Basic and acidic residues" evidence="1">
    <location>
        <begin position="324"/>
        <end position="336"/>
    </location>
</feature>
<dbReference type="EMBL" id="CP017828">
    <property type="protein sequence ID" value="APA15611.1"/>
    <property type="molecule type" value="Genomic_DNA"/>
</dbReference>
<dbReference type="GO" id="GO:0046872">
    <property type="term" value="F:metal ion binding"/>
    <property type="evidence" value="ECO:0007669"/>
    <property type="project" value="InterPro"/>
</dbReference>
<evidence type="ECO:0000259" key="2">
    <source>
        <dbReference type="PROSITE" id="PS51043"/>
    </source>
</evidence>
<feature type="compositionally biased region" description="Basic and acidic residues" evidence="1">
    <location>
        <begin position="459"/>
        <end position="474"/>
    </location>
</feature>
<feature type="compositionally biased region" description="Basic and acidic residues" evidence="1">
    <location>
        <begin position="557"/>
        <end position="572"/>
    </location>
</feature>
<name>A0A1D9QL28_SCLS1</name>
<feature type="region of interest" description="Disordered" evidence="1">
    <location>
        <begin position="213"/>
        <end position="337"/>
    </location>
</feature>
<evidence type="ECO:0000256" key="1">
    <source>
        <dbReference type="SAM" id="MobiDB-lite"/>
    </source>
</evidence>
<feature type="region of interest" description="Disordered" evidence="1">
    <location>
        <begin position="351"/>
        <end position="654"/>
    </location>
</feature>
<feature type="compositionally biased region" description="Polar residues" evidence="1">
    <location>
        <begin position="213"/>
        <end position="228"/>
    </location>
</feature>
<feature type="compositionally biased region" description="Basic and acidic residues" evidence="1">
    <location>
        <begin position="629"/>
        <end position="651"/>
    </location>
</feature>
<feature type="region of interest" description="Disordered" evidence="1">
    <location>
        <begin position="1"/>
        <end position="24"/>
    </location>
</feature>
<feature type="compositionally biased region" description="Basic and acidic residues" evidence="1">
    <location>
        <begin position="120"/>
        <end position="132"/>
    </location>
</feature>
<dbReference type="SMART" id="SM01127">
    <property type="entry name" value="DDHD"/>
    <property type="match status" value="1"/>
</dbReference>
<protein>
    <recommendedName>
        <fullName evidence="2">DDHD domain-containing protein</fullName>
    </recommendedName>
</protein>
<feature type="compositionally biased region" description="Basic and acidic residues" evidence="1">
    <location>
        <begin position="603"/>
        <end position="615"/>
    </location>
</feature>
<dbReference type="OMA" id="RSKHWEH"/>
<feature type="region of interest" description="Disordered" evidence="1">
    <location>
        <begin position="50"/>
        <end position="182"/>
    </location>
</feature>
<sequence length="1559" mass="173633">MSQPIHTLGRGCDLAPPSSGEQIRKPCDEMPPMRAQFFYCSPLPLDDPLTAVPPPTADSKNIKHLPRPFPKGDNKALLEAWLGMGSKRDRKSHNRTCRPKVGIEPTADKKFGVTGLRPKIKQEVKELKESLKPTRANPETYQPTVISVTQLQQADSETANSHQDQNTEGKAGKPTPESVGCPCKGSHLSCRKRAGRCKCASCPKAPQEVTFEAQTYQPDMSAQQTNDKQPALESIAKSNFREDPKVETTDQFKRSKHWEHNCGKGRSGKESKLEEDPEPGFSSKQPLANSDCRVENSQESKPIYNRPTESIPADLLKPSKHGRGKSEESKATDPKPECLCIEEVPREENMDQIKRSKHWEHNCKRGRSERARSEKELNPEDNIRAEQTKEKELVKMKSKNKGKAAAAAAADDQNETAQVEETRAWFDQQLKAQMDTDSGSFSRDQHQQTEDPDDSEGFEDQKDDCCAGEIKDDPTSLVSRIPSCCDDNKHGNISKRQQSEAETIFSGSCDQSKLDDLSKRKESDVGTAFSGDCDESKNDNFSERKESEVETTFSGDCDERRNDSFSKRKESEIETVFSGSCSNGNFDSSKVTGASTRIPSCCDESRGNHSSKQDQSESVSRFGSCCDGPHPDGKQVSERQTTEKQNLERPVLKTSSKNVSECCTDLERHAAAIVHKSLHDNDQAQGPTGPPVQIQISTSNDNQFEHSTRPSALKSHSHQHHVQHSSGLPRHIHKSKSNDNQFQHYSGASDGHPYVEPNVGTTSKNSKGRGRFFGRRQADGTAEPDSGLYDDFDGDLPANQEIPDQGDAANDKCICEPLMQSSEPNVLVAGNGNIYTKIVQSAGPGTTGKPFVKLPARGEDPPSQNYATYDEGRSPDSQLAHERDPTEDMEVEGCKAYKHKEHPKCQVDVPVGTSRLHLVTLPSLVVKPIYWSPVNDQYPCIYGTWFYKDTMFPVEPAVANQLEKGYRENECWSQTWDDQLNSAIEVGPEGEEKIVHRLWPKEEESKTSTYDTSKHILSADPHCAARCFQGEAAAEGKVEESDTKPSAATSISKKYPNSQVIYKNCEEAFILKPSLCPSAYYGRRPLAKIKSGVCVGVAVIRGFNRRAWNQLYPSKKSTTFTKAQSKIAKQSNFGNVLDVCPACKAQDEPEKVTDLCLVIHGIGQKLSERMESFNFTYAVNSFRCEMKRELTNSDVKKVLREDFDGVTMVPVNWRATLSFEDGGPRKPGDKERAGCDYSLNDITQPTIPRVRELISDVMLDIPYYMSGHKHKMIAALVAEANRIYRLWCKNNPGFHNNGRVHIISHSLGSVMALEVLSKQPTTLPAELSWRPNTRYFDFQTTNCFLAGSPCAFFLLLESKSLVPRKGIYKPGCEFENGSNKDIFGDAGTFGCLAVDNLYNIMHCNDPIAYRLNACVDAKYGANLKQAEVPDSSRSFMTAVTHAMKSAAGISQNEEIPVGEMPRPATITKMPSQMEMEVHDFTAEEMAEKKFCQLNENGQVDWILGNRPGMLANQYIDMLSAHSSYWNNKDFIRFLCVEIGRKPGKMNTLPNMMARKKSQK</sequence>
<feature type="compositionally biased region" description="Polar residues" evidence="1">
    <location>
        <begin position="577"/>
        <end position="598"/>
    </location>
</feature>
<feature type="region of interest" description="Disordered" evidence="1">
    <location>
        <begin position="701"/>
        <end position="805"/>
    </location>
</feature>
<reference evidence="4" key="1">
    <citation type="journal article" date="2017" name="Genome Biol. Evol.">
        <title>The complete genome sequence of the phytopathogenic fungus Sclerotinia sclerotiorum reveals insights into the genome architecture of broad host range pathogens.</title>
        <authorList>
            <person name="Derbyshire M."/>
            <person name="Denton-Giles M."/>
            <person name="Hegedus D."/>
            <person name="Seifbarghy S."/>
            <person name="Rollins J."/>
            <person name="van Kan J."/>
            <person name="Seidl M.F."/>
            <person name="Faino L."/>
            <person name="Mbengue M."/>
            <person name="Navaud O."/>
            <person name="Raffaele S."/>
            <person name="Hammond-Kosack K."/>
            <person name="Heard S."/>
            <person name="Oliver R."/>
        </authorList>
    </citation>
    <scope>NUCLEOTIDE SEQUENCE [LARGE SCALE GENOMIC DNA]</scope>
    <source>
        <strain evidence="4">ATCC 18683 / 1980 / Ss-1</strain>
    </source>
</reference>
<dbReference type="RefSeq" id="XP_001589858.1">
    <property type="nucleotide sequence ID" value="XM_001589808.1"/>
</dbReference>
<evidence type="ECO:0000313" key="3">
    <source>
        <dbReference type="EMBL" id="APA15611.1"/>
    </source>
</evidence>
<feature type="compositionally biased region" description="Basic and acidic residues" evidence="1">
    <location>
        <begin position="239"/>
        <end position="274"/>
    </location>
</feature>
<accession>A0A1D9QL28</accession>
<dbReference type="InterPro" id="IPR004177">
    <property type="entry name" value="DDHD_dom"/>
</dbReference>
<dbReference type="VEuPathDB" id="FungiDB:sscle_15g103810"/>
<feature type="compositionally biased region" description="Basic and acidic residues" evidence="1">
    <location>
        <begin position="512"/>
        <end position="524"/>
    </location>
</feature>
<dbReference type="Proteomes" id="UP000177798">
    <property type="component" value="Chromosome 15"/>
</dbReference>
<dbReference type="Pfam" id="PF02862">
    <property type="entry name" value="DDHD"/>
    <property type="match status" value="2"/>
</dbReference>
<feature type="compositionally biased region" description="Basic and acidic residues" evidence="1">
    <location>
        <begin position="870"/>
        <end position="886"/>
    </location>
</feature>